<evidence type="ECO:0000256" key="5">
    <source>
        <dbReference type="ARBA" id="ARBA00023004"/>
    </source>
</evidence>
<evidence type="ECO:0000313" key="8">
    <source>
        <dbReference type="Proteomes" id="UP001242480"/>
    </source>
</evidence>
<evidence type="ECO:0000259" key="6">
    <source>
        <dbReference type="Pfam" id="PF02668"/>
    </source>
</evidence>
<proteinExistence type="inferred from homology"/>
<keyword evidence="2" id="KW-0479">Metal-binding</keyword>
<dbReference type="GO" id="GO:0000908">
    <property type="term" value="F:taurine dioxygenase activity"/>
    <property type="evidence" value="ECO:0007669"/>
    <property type="project" value="UniProtKB-EC"/>
</dbReference>
<keyword evidence="3 7" id="KW-0223">Dioxygenase</keyword>
<comment type="caution">
    <text evidence="7">The sequence shown here is derived from an EMBL/GenBank/DDBJ whole genome shotgun (WGS) entry which is preliminary data.</text>
</comment>
<dbReference type="PANTHER" id="PTHR30468">
    <property type="entry name" value="ALPHA-KETOGLUTARATE-DEPENDENT SULFONATE DIOXYGENASE"/>
    <property type="match status" value="1"/>
</dbReference>
<keyword evidence="8" id="KW-1185">Reference proteome</keyword>
<evidence type="ECO:0000256" key="4">
    <source>
        <dbReference type="ARBA" id="ARBA00023002"/>
    </source>
</evidence>
<evidence type="ECO:0000313" key="7">
    <source>
        <dbReference type="EMBL" id="MDQ0471034.1"/>
    </source>
</evidence>
<keyword evidence="4 7" id="KW-0560">Oxidoreductase</keyword>
<dbReference type="RefSeq" id="WP_307275532.1">
    <property type="nucleotide sequence ID" value="NZ_JAUSVX010000007.1"/>
</dbReference>
<gene>
    <name evidence="7" type="ORF">QO011_004053</name>
</gene>
<accession>A0ABU0J9V5</accession>
<evidence type="ECO:0000256" key="1">
    <source>
        <dbReference type="ARBA" id="ARBA00005896"/>
    </source>
</evidence>
<name>A0ABU0J9V5_9HYPH</name>
<dbReference type="Gene3D" id="3.60.130.10">
    <property type="entry name" value="Clavaminate synthase-like"/>
    <property type="match status" value="1"/>
</dbReference>
<evidence type="ECO:0000256" key="3">
    <source>
        <dbReference type="ARBA" id="ARBA00022964"/>
    </source>
</evidence>
<comment type="similarity">
    <text evidence="1">Belongs to the TfdA dioxygenase family.</text>
</comment>
<dbReference type="InterPro" id="IPR042098">
    <property type="entry name" value="TauD-like_sf"/>
</dbReference>
<protein>
    <submittedName>
        <fullName evidence="7">Taurine dioxygenase</fullName>
        <ecNumber evidence="7">1.14.11.17</ecNumber>
    </submittedName>
</protein>
<sequence>MISVRPASAHLGADVSGLSFAEIVDRDDPDLFAQVSAALDRHLVLRFRDQPVDPERFVAFARHFGTLVNLKRAENVDALHVEEHPLIKVISNAYAADGRPLGDVNNSSQQIWHSDGCTQPAPPAKTFFFGRKAPANPPRTMWLHMVEVFRRMPEDLKATITPLSAIHSVHNNPNEIALFLRRGSIGMDKLREGTRHPLVCRHPSTGKPLLYLPRRRDTLIVGMDLAESREIMDRLWDFVLTQTCWWGAGMAENDLVIWDNLATLHGREGWESTEERVMWHVATTGTPLLAACGDGDGGTVERASAEQHLLTPLLV</sequence>
<dbReference type="SUPFAM" id="SSF51197">
    <property type="entry name" value="Clavaminate synthase-like"/>
    <property type="match status" value="1"/>
</dbReference>
<dbReference type="EMBL" id="JAUSVX010000007">
    <property type="protein sequence ID" value="MDQ0471034.1"/>
    <property type="molecule type" value="Genomic_DNA"/>
</dbReference>
<dbReference type="Pfam" id="PF02668">
    <property type="entry name" value="TauD"/>
    <property type="match status" value="1"/>
</dbReference>
<dbReference type="EC" id="1.14.11.17" evidence="7"/>
<keyword evidence="5" id="KW-0408">Iron</keyword>
<dbReference type="PANTHER" id="PTHR30468:SF1">
    <property type="entry name" value="ALPHA-KETOGLUTARATE-DEPENDENT SULFONATE DIOXYGENASE"/>
    <property type="match status" value="1"/>
</dbReference>
<dbReference type="InterPro" id="IPR003819">
    <property type="entry name" value="TauD/TfdA-like"/>
</dbReference>
<dbReference type="InterPro" id="IPR051323">
    <property type="entry name" value="AtsK-like"/>
</dbReference>
<reference evidence="7 8" key="1">
    <citation type="submission" date="2023-07" db="EMBL/GenBank/DDBJ databases">
        <title>Genomic Encyclopedia of Type Strains, Phase IV (KMG-IV): sequencing the most valuable type-strain genomes for metagenomic binning, comparative biology and taxonomic classification.</title>
        <authorList>
            <person name="Goeker M."/>
        </authorList>
    </citation>
    <scope>NUCLEOTIDE SEQUENCE [LARGE SCALE GENOMIC DNA]</scope>
    <source>
        <strain evidence="7 8">DSM 19619</strain>
    </source>
</reference>
<evidence type="ECO:0000256" key="2">
    <source>
        <dbReference type="ARBA" id="ARBA00022723"/>
    </source>
</evidence>
<organism evidence="7 8">
    <name type="scientific">Labrys wisconsinensis</name>
    <dbReference type="NCBI Taxonomy" id="425677"/>
    <lineage>
        <taxon>Bacteria</taxon>
        <taxon>Pseudomonadati</taxon>
        <taxon>Pseudomonadota</taxon>
        <taxon>Alphaproteobacteria</taxon>
        <taxon>Hyphomicrobiales</taxon>
        <taxon>Xanthobacteraceae</taxon>
        <taxon>Labrys</taxon>
    </lineage>
</organism>
<dbReference type="Proteomes" id="UP001242480">
    <property type="component" value="Unassembled WGS sequence"/>
</dbReference>
<feature type="domain" description="TauD/TfdA-like" evidence="6">
    <location>
        <begin position="4"/>
        <end position="280"/>
    </location>
</feature>